<sequence length="119" mass="13373">MKRDKIIYWIATIILSLVFLMSINMHLLNSEMTQGFYESLGFPAWIVIPNGILKTLALVAILSNASKFLKEWAYAGLFFDAVLAFSAHTVAEDGGYLFSLVAIVAIIVSRFFWGKIKHI</sequence>
<keyword evidence="4 5" id="KW-0472">Membrane</keyword>
<comment type="caution">
    <text evidence="6">The sequence shown here is derived from an EMBL/GenBank/DDBJ whole genome shotgun (WGS) entry which is preliminary data.</text>
</comment>
<evidence type="ECO:0000256" key="4">
    <source>
        <dbReference type="ARBA" id="ARBA00023136"/>
    </source>
</evidence>
<keyword evidence="3 5" id="KW-1133">Transmembrane helix</keyword>
<gene>
    <name evidence="6" type="ORF">GCM10007940_02920</name>
</gene>
<evidence type="ECO:0000256" key="1">
    <source>
        <dbReference type="ARBA" id="ARBA00004141"/>
    </source>
</evidence>
<accession>A0AA37SKT4</accession>
<organism evidence="6 7">
    <name type="scientific">Portibacter lacus</name>
    <dbReference type="NCBI Taxonomy" id="1099794"/>
    <lineage>
        <taxon>Bacteria</taxon>
        <taxon>Pseudomonadati</taxon>
        <taxon>Bacteroidota</taxon>
        <taxon>Saprospiria</taxon>
        <taxon>Saprospirales</taxon>
        <taxon>Haliscomenobacteraceae</taxon>
        <taxon>Portibacter</taxon>
    </lineage>
</organism>
<comment type="subcellular location">
    <subcellularLocation>
        <location evidence="1">Membrane</location>
        <topology evidence="1">Multi-pass membrane protein</topology>
    </subcellularLocation>
</comment>
<reference evidence="6" key="2">
    <citation type="submission" date="2023-01" db="EMBL/GenBank/DDBJ databases">
        <title>Draft genome sequence of Portibacter lacus strain NBRC 108769.</title>
        <authorList>
            <person name="Sun Q."/>
            <person name="Mori K."/>
        </authorList>
    </citation>
    <scope>NUCLEOTIDE SEQUENCE</scope>
    <source>
        <strain evidence="6">NBRC 108769</strain>
    </source>
</reference>
<evidence type="ECO:0008006" key="8">
    <source>
        <dbReference type="Google" id="ProtNLM"/>
    </source>
</evidence>
<feature type="transmembrane region" description="Helical" evidence="5">
    <location>
        <begin position="40"/>
        <end position="60"/>
    </location>
</feature>
<keyword evidence="2 5" id="KW-0812">Transmembrane</keyword>
<proteinExistence type="predicted"/>
<dbReference type="Proteomes" id="UP001156666">
    <property type="component" value="Unassembled WGS sequence"/>
</dbReference>
<evidence type="ECO:0000256" key="5">
    <source>
        <dbReference type="SAM" id="Phobius"/>
    </source>
</evidence>
<evidence type="ECO:0000313" key="7">
    <source>
        <dbReference type="Proteomes" id="UP001156666"/>
    </source>
</evidence>
<feature type="transmembrane region" description="Helical" evidence="5">
    <location>
        <begin position="7"/>
        <end position="28"/>
    </location>
</feature>
<dbReference type="Pfam" id="PF13564">
    <property type="entry name" value="DoxX_2"/>
    <property type="match status" value="1"/>
</dbReference>
<protein>
    <recommendedName>
        <fullName evidence="8">DoxX family protein</fullName>
    </recommendedName>
</protein>
<reference evidence="6" key="1">
    <citation type="journal article" date="2014" name="Int. J. Syst. Evol. Microbiol.">
        <title>Complete genome sequence of Corynebacterium casei LMG S-19264T (=DSM 44701T), isolated from a smear-ripened cheese.</title>
        <authorList>
            <consortium name="US DOE Joint Genome Institute (JGI-PGF)"/>
            <person name="Walter F."/>
            <person name="Albersmeier A."/>
            <person name="Kalinowski J."/>
            <person name="Ruckert C."/>
        </authorList>
    </citation>
    <scope>NUCLEOTIDE SEQUENCE</scope>
    <source>
        <strain evidence="6">NBRC 108769</strain>
    </source>
</reference>
<evidence type="ECO:0000256" key="2">
    <source>
        <dbReference type="ARBA" id="ARBA00022692"/>
    </source>
</evidence>
<name>A0AA37SKT4_9BACT</name>
<dbReference type="AlphaFoldDB" id="A0AA37SKT4"/>
<dbReference type="EMBL" id="BSOH01000001">
    <property type="protein sequence ID" value="GLR15677.1"/>
    <property type="molecule type" value="Genomic_DNA"/>
</dbReference>
<keyword evidence="7" id="KW-1185">Reference proteome</keyword>
<dbReference type="InterPro" id="IPR032808">
    <property type="entry name" value="DoxX"/>
</dbReference>
<feature type="transmembrane region" description="Helical" evidence="5">
    <location>
        <begin position="96"/>
        <end position="113"/>
    </location>
</feature>
<feature type="transmembrane region" description="Helical" evidence="5">
    <location>
        <begin position="72"/>
        <end position="90"/>
    </location>
</feature>
<evidence type="ECO:0000256" key="3">
    <source>
        <dbReference type="ARBA" id="ARBA00022989"/>
    </source>
</evidence>
<dbReference type="GO" id="GO:0016020">
    <property type="term" value="C:membrane"/>
    <property type="evidence" value="ECO:0007669"/>
    <property type="project" value="UniProtKB-SubCell"/>
</dbReference>
<dbReference type="RefSeq" id="WP_235292575.1">
    <property type="nucleotide sequence ID" value="NZ_BSOH01000001.1"/>
</dbReference>
<evidence type="ECO:0000313" key="6">
    <source>
        <dbReference type="EMBL" id="GLR15677.1"/>
    </source>
</evidence>